<organism evidence="1 2">
    <name type="scientific">Tectimicrobiota bacterium</name>
    <dbReference type="NCBI Taxonomy" id="2528274"/>
    <lineage>
        <taxon>Bacteria</taxon>
        <taxon>Pseudomonadati</taxon>
        <taxon>Nitrospinota/Tectimicrobiota group</taxon>
        <taxon>Candidatus Tectimicrobiota</taxon>
    </lineage>
</organism>
<protein>
    <submittedName>
        <fullName evidence="1">YbjN domain-containing protein</fullName>
    </submittedName>
</protein>
<dbReference type="Gene3D" id="3.30.1460.10">
    <property type="match status" value="1"/>
</dbReference>
<sequence>MSEESFRKVKAYLQELKLPPTTEDTQEELFIVEDEESGIKNLIIDCEDPILVLEQVILPVPPRPEKLFKRLLQINRTLVHGAFVLDEEAKMVLFRDTLQLTNLDLNELEGSINALSLALAENAAELLSLCRE</sequence>
<dbReference type="Pfam" id="PF22550">
    <property type="entry name" value="CesT_Tir_1"/>
    <property type="match status" value="1"/>
</dbReference>
<dbReference type="InterPro" id="IPR054345">
    <property type="entry name" value="Tir-like"/>
</dbReference>
<reference evidence="1" key="1">
    <citation type="submission" date="2020-07" db="EMBL/GenBank/DDBJ databases">
        <title>Huge and variable diversity of episymbiotic CPR bacteria and DPANN archaea in groundwater ecosystems.</title>
        <authorList>
            <person name="He C.Y."/>
            <person name="Keren R."/>
            <person name="Whittaker M."/>
            <person name="Farag I.F."/>
            <person name="Doudna J."/>
            <person name="Cate J.H.D."/>
            <person name="Banfield J.F."/>
        </authorList>
    </citation>
    <scope>NUCLEOTIDE SEQUENCE</scope>
    <source>
        <strain evidence="1">NC_groundwater_672_Ag_B-0.1um_62_36</strain>
    </source>
</reference>
<accession>A0A932FWK7</accession>
<gene>
    <name evidence="1" type="ORF">HYY20_06085</name>
</gene>
<dbReference type="Proteomes" id="UP000769766">
    <property type="component" value="Unassembled WGS sequence"/>
</dbReference>
<dbReference type="EMBL" id="JACPRF010000185">
    <property type="protein sequence ID" value="MBI2876432.1"/>
    <property type="molecule type" value="Genomic_DNA"/>
</dbReference>
<proteinExistence type="predicted"/>
<dbReference type="SUPFAM" id="SSF69635">
    <property type="entry name" value="Type III secretory system chaperone-like"/>
    <property type="match status" value="1"/>
</dbReference>
<dbReference type="AlphaFoldDB" id="A0A932FWK7"/>
<evidence type="ECO:0000313" key="2">
    <source>
        <dbReference type="Proteomes" id="UP000769766"/>
    </source>
</evidence>
<comment type="caution">
    <text evidence="1">The sequence shown here is derived from an EMBL/GenBank/DDBJ whole genome shotgun (WGS) entry which is preliminary data.</text>
</comment>
<name>A0A932FWK7_UNCTE</name>
<evidence type="ECO:0000313" key="1">
    <source>
        <dbReference type="EMBL" id="MBI2876432.1"/>
    </source>
</evidence>